<protein>
    <submittedName>
        <fullName evidence="1">Uncharacterized protein</fullName>
    </submittedName>
</protein>
<organism evidence="1 2">
    <name type="scientific">Clathrus columnatus</name>
    <dbReference type="NCBI Taxonomy" id="1419009"/>
    <lineage>
        <taxon>Eukaryota</taxon>
        <taxon>Fungi</taxon>
        <taxon>Dikarya</taxon>
        <taxon>Basidiomycota</taxon>
        <taxon>Agaricomycotina</taxon>
        <taxon>Agaricomycetes</taxon>
        <taxon>Phallomycetidae</taxon>
        <taxon>Phallales</taxon>
        <taxon>Clathraceae</taxon>
        <taxon>Clathrus</taxon>
    </lineage>
</organism>
<reference evidence="1" key="1">
    <citation type="submission" date="2021-10" db="EMBL/GenBank/DDBJ databases">
        <title>De novo Genome Assembly of Clathrus columnatus (Basidiomycota, Fungi) Using Illumina and Nanopore Sequence Data.</title>
        <authorList>
            <person name="Ogiso-Tanaka E."/>
            <person name="Itagaki H."/>
            <person name="Hosoya T."/>
            <person name="Hosaka K."/>
        </authorList>
    </citation>
    <scope>NUCLEOTIDE SEQUENCE</scope>
    <source>
        <strain evidence="1">MO-923</strain>
    </source>
</reference>
<proteinExistence type="predicted"/>
<dbReference type="Gene3D" id="3.30.70.330">
    <property type="match status" value="1"/>
</dbReference>
<gene>
    <name evidence="1" type="ORF">Clacol_006382</name>
</gene>
<keyword evidence="2" id="KW-1185">Reference proteome</keyword>
<dbReference type="Proteomes" id="UP001050691">
    <property type="component" value="Unassembled WGS sequence"/>
</dbReference>
<evidence type="ECO:0000313" key="2">
    <source>
        <dbReference type="Proteomes" id="UP001050691"/>
    </source>
</evidence>
<evidence type="ECO:0000313" key="1">
    <source>
        <dbReference type="EMBL" id="GJJ12141.1"/>
    </source>
</evidence>
<dbReference type="EMBL" id="BPWL01000007">
    <property type="protein sequence ID" value="GJJ12141.1"/>
    <property type="molecule type" value="Genomic_DNA"/>
</dbReference>
<accession>A0AAV5AI32</accession>
<dbReference type="AlphaFoldDB" id="A0AAV5AI32"/>
<dbReference type="InterPro" id="IPR012677">
    <property type="entry name" value="Nucleotide-bd_a/b_plait_sf"/>
</dbReference>
<name>A0AAV5AI32_9AGAM</name>
<sequence>MNRAVSTGLKTTNSIIVLRDLPRTALVSDVRRLLVKQKVENVQNVHRGYYRFQRNGNAYITMSVPSQTDMVVKQLEKAQMSGYSVNVTSTSQLENVTRRSRGNKGRQEAANRGIITGTGPDAGITERGKGVVIWGLPGSWSEDAVRGFLERKGLRLADNDTDRLNVVKVEPVGRPSLTSRHYARMESVSEAHRLVRLLHMNSYQRRGAKNFMVHAQVVY</sequence>
<comment type="caution">
    <text evidence="1">The sequence shown here is derived from an EMBL/GenBank/DDBJ whole genome shotgun (WGS) entry which is preliminary data.</text>
</comment>